<dbReference type="InterPro" id="IPR046801">
    <property type="entry name" value="OpcA_G6PD_N"/>
</dbReference>
<dbReference type="Pfam" id="PF20171">
    <property type="entry name" value="OpcA_G6PD_C"/>
    <property type="match status" value="1"/>
</dbReference>
<dbReference type="Proteomes" id="UP000265768">
    <property type="component" value="Unassembled WGS sequence"/>
</dbReference>
<evidence type="ECO:0000313" key="3">
    <source>
        <dbReference type="EMBL" id="RJL36121.1"/>
    </source>
</evidence>
<gene>
    <name evidence="3" type="ORF">D5H75_05060</name>
</gene>
<dbReference type="PANTHER" id="PTHR38658">
    <property type="entry name" value="OXPP CYCLE PROTEIN OPCA-RELATED"/>
    <property type="match status" value="1"/>
</dbReference>
<dbReference type="InterPro" id="IPR046802">
    <property type="entry name" value="OpcA_G6PD_C"/>
</dbReference>
<dbReference type="Pfam" id="PF10128">
    <property type="entry name" value="OpcA_G6PD_assem"/>
    <property type="match status" value="1"/>
</dbReference>
<evidence type="ECO:0000259" key="2">
    <source>
        <dbReference type="Pfam" id="PF20171"/>
    </source>
</evidence>
<proteinExistence type="predicted"/>
<feature type="domain" description="Glucose-6-phosphate dehydrogenase assembly protein OpcA N-terminal" evidence="1">
    <location>
        <begin position="53"/>
        <end position="162"/>
    </location>
</feature>
<evidence type="ECO:0000313" key="4">
    <source>
        <dbReference type="Proteomes" id="UP000265768"/>
    </source>
</evidence>
<dbReference type="InterPro" id="IPR004555">
    <property type="entry name" value="G6PDH_assembly_OpcA"/>
</dbReference>
<comment type="caution">
    <text evidence="3">The sequence shown here is derived from an EMBL/GenBank/DDBJ whole genome shotgun (WGS) entry which is preliminary data.</text>
</comment>
<dbReference type="EMBL" id="QZEY01000001">
    <property type="protein sequence ID" value="RJL36121.1"/>
    <property type="molecule type" value="Genomic_DNA"/>
</dbReference>
<dbReference type="OrthoDB" id="128564at2"/>
<organism evidence="3 4">
    <name type="scientific">Bailinhaonella thermotolerans</name>
    <dbReference type="NCBI Taxonomy" id="1070861"/>
    <lineage>
        <taxon>Bacteria</taxon>
        <taxon>Bacillati</taxon>
        <taxon>Actinomycetota</taxon>
        <taxon>Actinomycetes</taxon>
        <taxon>Streptosporangiales</taxon>
        <taxon>Streptosporangiaceae</taxon>
        <taxon>Bailinhaonella</taxon>
    </lineage>
</organism>
<feature type="domain" description="Glucose-6-phosphate dehydrogenase assembly protein OpcA C-terminal" evidence="2">
    <location>
        <begin position="172"/>
        <end position="301"/>
    </location>
</feature>
<sequence length="315" mass="34540">MTQFTLTDTTSSAIVGTLTELRHRMGAPALGMVLTLVVVTEERDHYDAMRAAVEAGREHPSRIVVVIPRGAEEEETRLDAEVRVSESTPGEVVLLRLYGELIEHQDSVVSPLVLPDTPVVVWWASEAPPVPAEDPVGRLAQRRITDIVAGHFRPGPTETLRMLASRANGYRPGDGDLAWTRLTNWRTMIGSAFDTPVPPVQRGVVEAKPGNPSAELLAAWLSQRLGADVRVLPSQGPGITGVRLEAAGEEVAITRVDSRMAQLSRTGQPDRRVALARRATSELLKEELRHLDPDEVYEETLRHVAAEARTRDAFL</sequence>
<dbReference type="AlphaFoldDB" id="A0A3A4B4P2"/>
<name>A0A3A4B4P2_9ACTN</name>
<dbReference type="RefSeq" id="WP_119925095.1">
    <property type="nucleotide sequence ID" value="NZ_QZEY01000001.1"/>
</dbReference>
<protein>
    <submittedName>
        <fullName evidence="3">Oxidoreductase</fullName>
    </submittedName>
</protein>
<reference evidence="3 4" key="1">
    <citation type="submission" date="2018-09" db="EMBL/GenBank/DDBJ databases">
        <title>YIM 75507 draft genome.</title>
        <authorList>
            <person name="Tang S."/>
            <person name="Feng Y."/>
        </authorList>
    </citation>
    <scope>NUCLEOTIDE SEQUENCE [LARGE SCALE GENOMIC DNA]</scope>
    <source>
        <strain evidence="3 4">YIM 75507</strain>
    </source>
</reference>
<keyword evidence="4" id="KW-1185">Reference proteome</keyword>
<accession>A0A3A4B4P2</accession>
<evidence type="ECO:0000259" key="1">
    <source>
        <dbReference type="Pfam" id="PF10128"/>
    </source>
</evidence>
<dbReference type="PANTHER" id="PTHR38658:SF1">
    <property type="entry name" value="OXPP CYCLE PROTEIN OPCA-RELATED"/>
    <property type="match status" value="1"/>
</dbReference>